<dbReference type="Proteomes" id="UP001237642">
    <property type="component" value="Unassembled WGS sequence"/>
</dbReference>
<evidence type="ECO:0000313" key="2">
    <source>
        <dbReference type="Proteomes" id="UP001237642"/>
    </source>
</evidence>
<protein>
    <submittedName>
        <fullName evidence="1">Uncharacterized protein</fullName>
    </submittedName>
</protein>
<reference evidence="1" key="1">
    <citation type="submission" date="2023-02" db="EMBL/GenBank/DDBJ databases">
        <title>Genome of toxic invasive species Heracleum sosnowskyi carries increased number of genes despite the absence of recent whole-genome duplications.</title>
        <authorList>
            <person name="Schelkunov M."/>
            <person name="Shtratnikova V."/>
            <person name="Makarenko M."/>
            <person name="Klepikova A."/>
            <person name="Omelchenko D."/>
            <person name="Novikova G."/>
            <person name="Obukhova E."/>
            <person name="Bogdanov V."/>
            <person name="Penin A."/>
            <person name="Logacheva M."/>
        </authorList>
    </citation>
    <scope>NUCLEOTIDE SEQUENCE</scope>
    <source>
        <strain evidence="1">Hsosn_3</strain>
        <tissue evidence="1">Leaf</tissue>
    </source>
</reference>
<evidence type="ECO:0000313" key="1">
    <source>
        <dbReference type="EMBL" id="KAK1391910.1"/>
    </source>
</evidence>
<sequence length="115" mass="13060">MTAPVGRELSCSRPAAAPLHLEKYKVVNKVDASSGWERPDPCFPCLQGYFEWSFAFFSDLLTGWSKTSRIKMSANWKTCPGWCGYIENAKRHFTLYCYPMDEVAPEKMFAPPPPS</sequence>
<proteinExistence type="predicted"/>
<dbReference type="AlphaFoldDB" id="A0AAD8IU52"/>
<accession>A0AAD8IU52</accession>
<comment type="caution">
    <text evidence="1">The sequence shown here is derived from an EMBL/GenBank/DDBJ whole genome shotgun (WGS) entry which is preliminary data.</text>
</comment>
<keyword evidence="2" id="KW-1185">Reference proteome</keyword>
<organism evidence="1 2">
    <name type="scientific">Heracleum sosnowskyi</name>
    <dbReference type="NCBI Taxonomy" id="360622"/>
    <lineage>
        <taxon>Eukaryota</taxon>
        <taxon>Viridiplantae</taxon>
        <taxon>Streptophyta</taxon>
        <taxon>Embryophyta</taxon>
        <taxon>Tracheophyta</taxon>
        <taxon>Spermatophyta</taxon>
        <taxon>Magnoliopsida</taxon>
        <taxon>eudicotyledons</taxon>
        <taxon>Gunneridae</taxon>
        <taxon>Pentapetalae</taxon>
        <taxon>asterids</taxon>
        <taxon>campanulids</taxon>
        <taxon>Apiales</taxon>
        <taxon>Apiaceae</taxon>
        <taxon>Apioideae</taxon>
        <taxon>apioid superclade</taxon>
        <taxon>Tordylieae</taxon>
        <taxon>Tordyliinae</taxon>
        <taxon>Heracleum</taxon>
    </lineage>
</organism>
<name>A0AAD8IU52_9APIA</name>
<dbReference type="EMBL" id="JAUIZM010000003">
    <property type="protein sequence ID" value="KAK1391910.1"/>
    <property type="molecule type" value="Genomic_DNA"/>
</dbReference>
<reference evidence="1" key="2">
    <citation type="submission" date="2023-05" db="EMBL/GenBank/DDBJ databases">
        <authorList>
            <person name="Schelkunov M.I."/>
        </authorList>
    </citation>
    <scope>NUCLEOTIDE SEQUENCE</scope>
    <source>
        <strain evidence="1">Hsosn_3</strain>
        <tissue evidence="1">Leaf</tissue>
    </source>
</reference>
<gene>
    <name evidence="1" type="ORF">POM88_010966</name>
</gene>